<evidence type="ECO:0000259" key="1">
    <source>
        <dbReference type="Pfam" id="PF13577"/>
    </source>
</evidence>
<dbReference type="RefSeq" id="WP_150768782.1">
    <property type="nucleotide sequence ID" value="NZ_CABVIY010000001.1"/>
</dbReference>
<feature type="domain" description="SnoaL-like" evidence="1">
    <location>
        <begin position="5"/>
        <end position="129"/>
    </location>
</feature>
<dbReference type="Proteomes" id="UP000326611">
    <property type="component" value="Unassembled WGS sequence"/>
</dbReference>
<organism evidence="2 3">
    <name type="scientific">Pseudomonas fluorescens</name>
    <dbReference type="NCBI Taxonomy" id="294"/>
    <lineage>
        <taxon>Bacteria</taxon>
        <taxon>Pseudomonadati</taxon>
        <taxon>Pseudomonadota</taxon>
        <taxon>Gammaproteobacteria</taxon>
        <taxon>Pseudomonadales</taxon>
        <taxon>Pseudomonadaceae</taxon>
        <taxon>Pseudomonas</taxon>
    </lineage>
</organism>
<dbReference type="Pfam" id="PF13577">
    <property type="entry name" value="SnoaL_4"/>
    <property type="match status" value="1"/>
</dbReference>
<reference evidence="2 3" key="1">
    <citation type="submission" date="2019-09" db="EMBL/GenBank/DDBJ databases">
        <authorList>
            <person name="Chandra G."/>
            <person name="Truman W A."/>
        </authorList>
    </citation>
    <scope>NUCLEOTIDE SEQUENCE [LARGE SCALE GENOMIC DNA]</scope>
    <source>
        <strain evidence="2">PS918</strain>
    </source>
</reference>
<dbReference type="CDD" id="cd00531">
    <property type="entry name" value="NTF2_like"/>
    <property type="match status" value="1"/>
</dbReference>
<name>A0A5E7R0Q9_PSEFL</name>
<dbReference type="InterPro" id="IPR032710">
    <property type="entry name" value="NTF2-like_dom_sf"/>
</dbReference>
<dbReference type="Gene3D" id="3.10.450.50">
    <property type="match status" value="1"/>
</dbReference>
<protein>
    <recommendedName>
        <fullName evidence="1">SnoaL-like domain-containing protein</fullName>
    </recommendedName>
</protein>
<sequence length="151" mass="16970">MDIKTLLLERELNEVLGRYARACDQRDWSALDDVFVEEATADYGGVHLLQGRAPIVAMVRMHLDGCGPSQHLLGNLRVDAGESSVESRVYVRAAHRGAGSLQDMTYETLAEYQDRWVSTARGWRIAHRRMDISHELGSREVLRPLPQAARG</sequence>
<dbReference type="EMBL" id="CABVIY010000001">
    <property type="protein sequence ID" value="VVP67614.1"/>
    <property type="molecule type" value="Genomic_DNA"/>
</dbReference>
<accession>A0A5E7R0Q9</accession>
<evidence type="ECO:0000313" key="2">
    <source>
        <dbReference type="EMBL" id="VVP67614.1"/>
    </source>
</evidence>
<dbReference type="AlphaFoldDB" id="A0A5E7R0Q9"/>
<proteinExistence type="predicted"/>
<dbReference type="InterPro" id="IPR037401">
    <property type="entry name" value="SnoaL-like"/>
</dbReference>
<dbReference type="OrthoDB" id="2860904at2"/>
<dbReference type="SUPFAM" id="SSF54427">
    <property type="entry name" value="NTF2-like"/>
    <property type="match status" value="1"/>
</dbReference>
<evidence type="ECO:0000313" key="3">
    <source>
        <dbReference type="Proteomes" id="UP000326611"/>
    </source>
</evidence>
<gene>
    <name evidence="2" type="ORF">PS918_00601</name>
</gene>